<accession>A0A0F9H1M3</accession>
<organism evidence="4">
    <name type="scientific">marine sediment metagenome</name>
    <dbReference type="NCBI Taxonomy" id="412755"/>
    <lineage>
        <taxon>unclassified sequences</taxon>
        <taxon>metagenomes</taxon>
        <taxon>ecological metagenomes</taxon>
    </lineage>
</organism>
<evidence type="ECO:0000313" key="4">
    <source>
        <dbReference type="EMBL" id="KKM04924.1"/>
    </source>
</evidence>
<dbReference type="AlphaFoldDB" id="A0A0F9H1M3"/>
<name>A0A0F9H1M3_9ZZZZ</name>
<dbReference type="SUPFAM" id="SSF53649">
    <property type="entry name" value="Alkaline phosphatase-like"/>
    <property type="match status" value="1"/>
</dbReference>
<dbReference type="Gene3D" id="3.40.720.10">
    <property type="entry name" value="Alkaline Phosphatase, subunit A"/>
    <property type="match status" value="1"/>
</dbReference>
<reference evidence="4" key="1">
    <citation type="journal article" date="2015" name="Nature">
        <title>Complex archaea that bridge the gap between prokaryotes and eukaryotes.</title>
        <authorList>
            <person name="Spang A."/>
            <person name="Saw J.H."/>
            <person name="Jorgensen S.L."/>
            <person name="Zaremba-Niedzwiedzka K."/>
            <person name="Martijn J."/>
            <person name="Lind A.E."/>
            <person name="van Eijk R."/>
            <person name="Schleper C."/>
            <person name="Guy L."/>
            <person name="Ettema T.J."/>
        </authorList>
    </citation>
    <scope>NUCLEOTIDE SEQUENCE</scope>
</reference>
<keyword evidence="2" id="KW-0378">Hydrolase</keyword>
<sequence length="247" mass="27266">PNDPDTQSAAQKFLAGYYGLVTGVDENVGRLLAWLDSAHLAEDTIVYLVSDHGEMAYEHGCRGKKVCYEASMRVPLIARWPRGWPAGRVVEHLVDPAVDTMPTLLTACGLPIPPEVQGTSFAGLLAGDDEPIRDAVYYQVLLEKEGPEATPIPERGLRTRRWLYMRTPDAPQMLFDLAADPLEMNNLVASPAHADVMRELDAITAEYMSITGDDWDIQAVFPPTDFLPHSEGKAIYHRTLPTAIVEP</sequence>
<dbReference type="GO" id="GO:0008484">
    <property type="term" value="F:sulfuric ester hydrolase activity"/>
    <property type="evidence" value="ECO:0007669"/>
    <property type="project" value="TreeGrafter"/>
</dbReference>
<dbReference type="EMBL" id="LAZR01016342">
    <property type="protein sequence ID" value="KKM04924.1"/>
    <property type="molecule type" value="Genomic_DNA"/>
</dbReference>
<evidence type="ECO:0000256" key="1">
    <source>
        <dbReference type="ARBA" id="ARBA00022723"/>
    </source>
</evidence>
<dbReference type="PANTHER" id="PTHR45953:SF1">
    <property type="entry name" value="IDURONATE 2-SULFATASE"/>
    <property type="match status" value="1"/>
</dbReference>
<dbReference type="GO" id="GO:0005737">
    <property type="term" value="C:cytoplasm"/>
    <property type="evidence" value="ECO:0007669"/>
    <property type="project" value="TreeGrafter"/>
</dbReference>
<proteinExistence type="predicted"/>
<dbReference type="InterPro" id="IPR017850">
    <property type="entry name" value="Alkaline_phosphatase_core_sf"/>
</dbReference>
<feature type="non-terminal residue" evidence="4">
    <location>
        <position position="1"/>
    </location>
</feature>
<dbReference type="InterPro" id="IPR032506">
    <property type="entry name" value="SGSH_C"/>
</dbReference>
<dbReference type="PANTHER" id="PTHR45953">
    <property type="entry name" value="IDURONATE 2-SULFATASE"/>
    <property type="match status" value="1"/>
</dbReference>
<gene>
    <name evidence="4" type="ORF">LCGC14_1759350</name>
</gene>
<evidence type="ECO:0000259" key="3">
    <source>
        <dbReference type="Pfam" id="PF16347"/>
    </source>
</evidence>
<protein>
    <recommendedName>
        <fullName evidence="3">N-sulphoglucosamine sulphohydrolase C-terminal domain-containing protein</fullName>
    </recommendedName>
</protein>
<dbReference type="Pfam" id="PF16347">
    <property type="entry name" value="SGSH_C"/>
    <property type="match status" value="1"/>
</dbReference>
<dbReference type="GO" id="GO:0046872">
    <property type="term" value="F:metal ion binding"/>
    <property type="evidence" value="ECO:0007669"/>
    <property type="project" value="UniProtKB-KW"/>
</dbReference>
<comment type="caution">
    <text evidence="4">The sequence shown here is derived from an EMBL/GenBank/DDBJ whole genome shotgun (WGS) entry which is preliminary data.</text>
</comment>
<evidence type="ECO:0000256" key="2">
    <source>
        <dbReference type="ARBA" id="ARBA00022801"/>
    </source>
</evidence>
<feature type="domain" description="N-sulphoglucosamine sulphohydrolase C-terminal" evidence="3">
    <location>
        <begin position="58"/>
        <end position="201"/>
    </location>
</feature>
<keyword evidence="1" id="KW-0479">Metal-binding</keyword>